<organism evidence="1 2">
    <name type="scientific">Phocaeicola vulgatus</name>
    <name type="common">Bacteroides vulgatus</name>
    <dbReference type="NCBI Taxonomy" id="821"/>
    <lineage>
        <taxon>Bacteria</taxon>
        <taxon>Pseudomonadati</taxon>
        <taxon>Bacteroidota</taxon>
        <taxon>Bacteroidia</taxon>
        <taxon>Bacteroidales</taxon>
        <taxon>Bacteroidaceae</taxon>
        <taxon>Phocaeicola</taxon>
    </lineage>
</organism>
<protein>
    <submittedName>
        <fullName evidence="1">Uncharacterized protein</fullName>
    </submittedName>
</protein>
<dbReference type="EMBL" id="QSPP01000015">
    <property type="protein sequence ID" value="RGJ89089.1"/>
    <property type="molecule type" value="Genomic_DNA"/>
</dbReference>
<dbReference type="Proteomes" id="UP000260640">
    <property type="component" value="Unassembled WGS sequence"/>
</dbReference>
<dbReference type="AlphaFoldDB" id="A0A174RW89"/>
<reference evidence="1 2" key="1">
    <citation type="submission" date="2018-08" db="EMBL/GenBank/DDBJ databases">
        <title>A genome reference for cultivated species of the human gut microbiota.</title>
        <authorList>
            <person name="Zou Y."/>
            <person name="Xue W."/>
            <person name="Luo G."/>
        </authorList>
    </citation>
    <scope>NUCLEOTIDE SEQUENCE [LARGE SCALE GENOMIC DNA]</scope>
    <source>
        <strain evidence="1 2">TM05-16</strain>
    </source>
</reference>
<name>A0A174RW89_PHOVU</name>
<evidence type="ECO:0000313" key="2">
    <source>
        <dbReference type="Proteomes" id="UP000260640"/>
    </source>
</evidence>
<accession>A0A174RW89</accession>
<sequence>MVADIIGYSSILLYLPAVNMWQSVTDMLQFLLMEFLGILRPAIPITIPEMMSNIATDISWVWGTVDILPTLRTVITRKKVRLKIMI</sequence>
<evidence type="ECO:0000313" key="1">
    <source>
        <dbReference type="EMBL" id="RGJ89089.1"/>
    </source>
</evidence>
<proteinExistence type="predicted"/>
<gene>
    <name evidence="1" type="ORF">DXD46_07405</name>
</gene>
<comment type="caution">
    <text evidence="1">The sequence shown here is derived from an EMBL/GenBank/DDBJ whole genome shotgun (WGS) entry which is preliminary data.</text>
</comment>